<dbReference type="InterPro" id="IPR036322">
    <property type="entry name" value="WD40_repeat_dom_sf"/>
</dbReference>
<name>A0A0B1P982_UNCNE</name>
<organism evidence="8 9">
    <name type="scientific">Uncinula necator</name>
    <name type="common">Grape powdery mildew</name>
    <dbReference type="NCBI Taxonomy" id="52586"/>
    <lineage>
        <taxon>Eukaryota</taxon>
        <taxon>Fungi</taxon>
        <taxon>Dikarya</taxon>
        <taxon>Ascomycota</taxon>
        <taxon>Pezizomycotina</taxon>
        <taxon>Leotiomycetes</taxon>
        <taxon>Erysiphales</taxon>
        <taxon>Erysiphaceae</taxon>
        <taxon>Erysiphe</taxon>
    </lineage>
</organism>
<dbReference type="Proteomes" id="UP000030854">
    <property type="component" value="Unassembled WGS sequence"/>
</dbReference>
<dbReference type="OrthoDB" id="3367at2759"/>
<dbReference type="InterPro" id="IPR001680">
    <property type="entry name" value="WD40_rpt"/>
</dbReference>
<dbReference type="PROSITE" id="PS50294">
    <property type="entry name" value="WD_REPEATS_REGION"/>
    <property type="match status" value="1"/>
</dbReference>
<dbReference type="Pfam" id="PF00400">
    <property type="entry name" value="WD40"/>
    <property type="match status" value="2"/>
</dbReference>
<keyword evidence="2" id="KW-0677">Repeat</keyword>
<dbReference type="GO" id="GO:0005634">
    <property type="term" value="C:nucleus"/>
    <property type="evidence" value="ECO:0007669"/>
    <property type="project" value="TreeGrafter"/>
</dbReference>
<dbReference type="GO" id="GO:0032153">
    <property type="term" value="C:cell division site"/>
    <property type="evidence" value="ECO:0007669"/>
    <property type="project" value="TreeGrafter"/>
</dbReference>
<comment type="function">
    <text evidence="3">Component of the regulatory network controlling carbon source utilization through ubiquitination and deubiquitination involving creA, creB, creC, creD and acrB. Required to prevent the proteolysis of the CreB deubiquitinating enzyme in the absence of carbon catabolite repression. CreB deubiquitinating enzyme stabilized in a complex with the CreC leads to the expression of genes such as those in the proline and quinate pathways.</text>
</comment>
<evidence type="ECO:0000313" key="9">
    <source>
        <dbReference type="Proteomes" id="UP000030854"/>
    </source>
</evidence>
<dbReference type="STRING" id="52586.A0A0B1P982"/>
<dbReference type="EMBL" id="JNVN01001564">
    <property type="protein sequence ID" value="KHJ33219.1"/>
    <property type="molecule type" value="Genomic_DNA"/>
</dbReference>
<evidence type="ECO:0000256" key="4">
    <source>
        <dbReference type="ARBA" id="ARBA00038107"/>
    </source>
</evidence>
<dbReference type="PANTHER" id="PTHR14107">
    <property type="entry name" value="WD REPEAT PROTEIN"/>
    <property type="match status" value="1"/>
</dbReference>
<proteinExistence type="inferred from homology"/>
<dbReference type="Gene3D" id="2.130.10.10">
    <property type="entry name" value="YVTN repeat-like/Quinoprotein amine dehydrogenase"/>
    <property type="match status" value="1"/>
</dbReference>
<dbReference type="SUPFAM" id="SSF50978">
    <property type="entry name" value="WD40 repeat-like"/>
    <property type="match status" value="1"/>
</dbReference>
<evidence type="ECO:0000256" key="5">
    <source>
        <dbReference type="ARBA" id="ARBA00038682"/>
    </source>
</evidence>
<evidence type="ECO:0000256" key="1">
    <source>
        <dbReference type="ARBA" id="ARBA00022574"/>
    </source>
</evidence>
<dbReference type="SMART" id="SM00320">
    <property type="entry name" value="WD40"/>
    <property type="match status" value="5"/>
</dbReference>
<dbReference type="GO" id="GO:0045013">
    <property type="term" value="P:carbon catabolite repression of transcription"/>
    <property type="evidence" value="ECO:0007669"/>
    <property type="project" value="TreeGrafter"/>
</dbReference>
<accession>A0A0B1P982</accession>
<feature type="repeat" description="WD" evidence="6">
    <location>
        <begin position="421"/>
        <end position="462"/>
    </location>
</feature>
<evidence type="ECO:0000256" key="3">
    <source>
        <dbReference type="ARBA" id="ARBA00037241"/>
    </source>
</evidence>
<dbReference type="OMA" id="MCVCWSP"/>
<evidence type="ECO:0000256" key="7">
    <source>
        <dbReference type="SAM" id="MobiDB-lite"/>
    </source>
</evidence>
<dbReference type="GO" id="GO:0051286">
    <property type="term" value="C:cell tip"/>
    <property type="evidence" value="ECO:0007669"/>
    <property type="project" value="TreeGrafter"/>
</dbReference>
<protein>
    <submittedName>
        <fullName evidence="8">Putative catabolite repression protein crec</fullName>
    </submittedName>
</protein>
<evidence type="ECO:0000313" key="8">
    <source>
        <dbReference type="EMBL" id="KHJ33219.1"/>
    </source>
</evidence>
<feature type="compositionally biased region" description="Polar residues" evidence="7">
    <location>
        <begin position="103"/>
        <end position="122"/>
    </location>
</feature>
<feature type="region of interest" description="Disordered" evidence="7">
    <location>
        <begin position="103"/>
        <end position="189"/>
    </location>
</feature>
<keyword evidence="9" id="KW-1185">Reference proteome</keyword>
<reference evidence="8 9" key="1">
    <citation type="journal article" date="2014" name="BMC Genomics">
        <title>Adaptive genomic structural variation in the grape powdery mildew pathogen, Erysiphe necator.</title>
        <authorList>
            <person name="Jones L."/>
            <person name="Riaz S."/>
            <person name="Morales-Cruz A."/>
            <person name="Amrine K.C."/>
            <person name="McGuire B."/>
            <person name="Gubler W.D."/>
            <person name="Walker M.A."/>
            <person name="Cantu D."/>
        </authorList>
    </citation>
    <scope>NUCLEOTIDE SEQUENCE [LARGE SCALE GENOMIC DNA]</scope>
    <source>
        <strain evidence="9">c</strain>
    </source>
</reference>
<dbReference type="HOGENOM" id="CLU_016971_1_1_1"/>
<comment type="caution">
    <text evidence="8">The sequence shown here is derived from an EMBL/GenBank/DDBJ whole genome shotgun (WGS) entry which is preliminary data.</text>
</comment>
<evidence type="ECO:0000256" key="6">
    <source>
        <dbReference type="PROSITE-ProRule" id="PRU00221"/>
    </source>
</evidence>
<keyword evidence="1 6" id="KW-0853">WD repeat</keyword>
<dbReference type="AlphaFoldDB" id="A0A0B1P982"/>
<dbReference type="PANTHER" id="PTHR14107:SF16">
    <property type="entry name" value="AT02583P"/>
    <property type="match status" value="1"/>
</dbReference>
<gene>
    <name evidence="8" type="ORF">EV44_g2417</name>
</gene>
<evidence type="ECO:0000256" key="2">
    <source>
        <dbReference type="ARBA" id="ARBA00022737"/>
    </source>
</evidence>
<dbReference type="InterPro" id="IPR051362">
    <property type="entry name" value="WD_repeat_creC_regulators"/>
</dbReference>
<dbReference type="InterPro" id="IPR015943">
    <property type="entry name" value="WD40/YVTN_repeat-like_dom_sf"/>
</dbReference>
<feature type="compositionally biased region" description="Polar residues" evidence="7">
    <location>
        <begin position="138"/>
        <end position="152"/>
    </location>
</feature>
<sequence length="621" mass="68914">MFVHPPTTRYPSQSAAYNTATSNGQTTFPMVENYNTLSHPFGQQYQLVVGEGTYILKDDLHIATPPPHPLETHVIAPNPLATTPQPATAGMKVSLLQLETPNLSPVTTASSGLSRQRVSSAENSEEIPSEIHELPENIQGSSEDGGTSSAGSVKQGLSCGPSPAFGEGNNMLSVNVKDSGKKKKPKNNIAKSNSSFISRCIVHENLAKRLNERQHNGYFAFANINRAFEWFDLSSPQKAEFLTKILFAKSHCLCHDINNVTKSQHHIDIIMGFSSGEIIWYEPISQKYTRLNKKGIINQHAVSEIRWIPGSDSLFLAAHTDGSLVVYDKEKDDAAFMSEGSETSINGQSSHQEGNSEQILHVDKSVHSKNQKFNPVSIWKFSNQRINAFAFSPDNRHLAVVCEGGTLRIVDYLKEKLLGNFSSYYGGFICVCWSPDGKYILTGGQDDLVSIWSFSEYRIVARCQGHHSWVTAVSFDPWRCDDSNYRFGSVGEDCRLLLWDFSVGILHRPKSKAVRLRGSVCSWYPGLYRAETNGSKIRTNSVASVHDDYADTIDHAAEPRSTTATLPPVMSKVIHDDPLCWLEFTKESILTSCRSGHLRTWDRPQNVTRRSVANKINSGSN</sequence>
<comment type="similarity">
    <text evidence="4">Belongs to the WD repeat creC family.</text>
</comment>
<comment type="subunit">
    <text evidence="5">Interacts with creB.</text>
</comment>
<dbReference type="PROSITE" id="PS50082">
    <property type="entry name" value="WD_REPEATS_2"/>
    <property type="match status" value="1"/>
</dbReference>